<keyword evidence="1" id="KW-0732">Signal</keyword>
<name>A0ABD0RDV7_CIRMR</name>
<feature type="non-terminal residue" evidence="2">
    <location>
        <position position="52"/>
    </location>
</feature>
<proteinExistence type="predicted"/>
<feature type="chain" id="PRO_5044879792" evidence="1">
    <location>
        <begin position="32"/>
        <end position="52"/>
    </location>
</feature>
<evidence type="ECO:0000256" key="1">
    <source>
        <dbReference type="SAM" id="SignalP"/>
    </source>
</evidence>
<protein>
    <submittedName>
        <fullName evidence="2">Uncharacterized protein</fullName>
    </submittedName>
</protein>
<keyword evidence="3" id="KW-1185">Reference proteome</keyword>
<organism evidence="2 3">
    <name type="scientific">Cirrhinus mrigala</name>
    <name type="common">Mrigala</name>
    <dbReference type="NCBI Taxonomy" id="683832"/>
    <lineage>
        <taxon>Eukaryota</taxon>
        <taxon>Metazoa</taxon>
        <taxon>Chordata</taxon>
        <taxon>Craniata</taxon>
        <taxon>Vertebrata</taxon>
        <taxon>Euteleostomi</taxon>
        <taxon>Actinopterygii</taxon>
        <taxon>Neopterygii</taxon>
        <taxon>Teleostei</taxon>
        <taxon>Ostariophysi</taxon>
        <taxon>Cypriniformes</taxon>
        <taxon>Cyprinidae</taxon>
        <taxon>Labeoninae</taxon>
        <taxon>Labeonini</taxon>
        <taxon>Cirrhinus</taxon>
    </lineage>
</organism>
<gene>
    <name evidence="2" type="ORF">M9458_009548</name>
</gene>
<evidence type="ECO:0000313" key="2">
    <source>
        <dbReference type="EMBL" id="KAL0195976.1"/>
    </source>
</evidence>
<accession>A0ABD0RDV7</accession>
<comment type="caution">
    <text evidence="2">The sequence shown here is derived from an EMBL/GenBank/DDBJ whole genome shotgun (WGS) entry which is preliminary data.</text>
</comment>
<feature type="signal peptide" evidence="1">
    <location>
        <begin position="1"/>
        <end position="31"/>
    </location>
</feature>
<evidence type="ECO:0000313" key="3">
    <source>
        <dbReference type="Proteomes" id="UP001529510"/>
    </source>
</evidence>
<dbReference type="EMBL" id="JAMKFB020000004">
    <property type="protein sequence ID" value="KAL0195976.1"/>
    <property type="molecule type" value="Genomic_DNA"/>
</dbReference>
<reference evidence="2 3" key="1">
    <citation type="submission" date="2024-05" db="EMBL/GenBank/DDBJ databases">
        <title>Genome sequencing and assembly of Indian major carp, Cirrhinus mrigala (Hamilton, 1822).</title>
        <authorList>
            <person name="Mohindra V."/>
            <person name="Chowdhury L.M."/>
            <person name="Lal K."/>
            <person name="Jena J.K."/>
        </authorList>
    </citation>
    <scope>NUCLEOTIDE SEQUENCE [LARGE SCALE GENOMIC DNA]</scope>
    <source>
        <strain evidence="2">CM1030</strain>
        <tissue evidence="2">Blood</tissue>
    </source>
</reference>
<dbReference type="AlphaFoldDB" id="A0ABD0RDV7"/>
<dbReference type="Proteomes" id="UP001529510">
    <property type="component" value="Unassembled WGS sequence"/>
</dbReference>
<sequence>MRVQWKGPLTPSLTGHSLISLLNWMIWPLTQVPVCLQTTQPGVKLTDPHLPQ</sequence>